<comment type="catalytic activity">
    <reaction evidence="2">
        <text>2 GTP = 3',3'-c-di-GMP + 2 diphosphate</text>
        <dbReference type="Rhea" id="RHEA:24898"/>
        <dbReference type="ChEBI" id="CHEBI:33019"/>
        <dbReference type="ChEBI" id="CHEBI:37565"/>
        <dbReference type="ChEBI" id="CHEBI:58805"/>
        <dbReference type="EC" id="2.7.7.65"/>
    </reaction>
</comment>
<evidence type="ECO:0000256" key="1">
    <source>
        <dbReference type="ARBA" id="ARBA00012528"/>
    </source>
</evidence>
<dbReference type="CDD" id="cd01949">
    <property type="entry name" value="GGDEF"/>
    <property type="match status" value="1"/>
</dbReference>
<dbReference type="InterPro" id="IPR000160">
    <property type="entry name" value="GGDEF_dom"/>
</dbReference>
<feature type="transmembrane region" description="Helical" evidence="4">
    <location>
        <begin position="73"/>
        <end position="104"/>
    </location>
</feature>
<keyword evidence="4" id="KW-1133">Transmembrane helix</keyword>
<keyword evidence="4" id="KW-0472">Membrane</keyword>
<dbReference type="InterPro" id="IPR050469">
    <property type="entry name" value="Diguanylate_Cyclase"/>
</dbReference>
<organism evidence="6 7">
    <name type="scientific">Aureliella helgolandensis</name>
    <dbReference type="NCBI Taxonomy" id="2527968"/>
    <lineage>
        <taxon>Bacteria</taxon>
        <taxon>Pseudomonadati</taxon>
        <taxon>Planctomycetota</taxon>
        <taxon>Planctomycetia</taxon>
        <taxon>Pirellulales</taxon>
        <taxon>Pirellulaceae</taxon>
        <taxon>Aureliella</taxon>
    </lineage>
</organism>
<name>A0A518G590_9BACT</name>
<feature type="domain" description="GGDEF" evidence="5">
    <location>
        <begin position="181"/>
        <end position="311"/>
    </location>
</feature>
<dbReference type="InterPro" id="IPR043128">
    <property type="entry name" value="Rev_trsase/Diguanyl_cyclase"/>
</dbReference>
<evidence type="ECO:0000313" key="6">
    <source>
        <dbReference type="EMBL" id="QDV23720.1"/>
    </source>
</evidence>
<dbReference type="PANTHER" id="PTHR45138:SF9">
    <property type="entry name" value="DIGUANYLATE CYCLASE DGCM-RELATED"/>
    <property type="match status" value="1"/>
</dbReference>
<feature type="transmembrane region" description="Helical" evidence="4">
    <location>
        <begin position="124"/>
        <end position="142"/>
    </location>
</feature>
<proteinExistence type="predicted"/>
<dbReference type="Pfam" id="PF00990">
    <property type="entry name" value="GGDEF"/>
    <property type="match status" value="1"/>
</dbReference>
<accession>A0A518G590</accession>
<dbReference type="KEGG" id="ahel:Q31a_20250"/>
<dbReference type="SMART" id="SM00267">
    <property type="entry name" value="GGDEF"/>
    <property type="match status" value="1"/>
</dbReference>
<dbReference type="EC" id="2.7.7.65" evidence="1"/>
<dbReference type="AlphaFoldDB" id="A0A518G590"/>
<keyword evidence="4" id="KW-0812">Transmembrane</keyword>
<dbReference type="GO" id="GO:0052621">
    <property type="term" value="F:diguanylate cyclase activity"/>
    <property type="evidence" value="ECO:0007669"/>
    <property type="project" value="UniProtKB-EC"/>
</dbReference>
<dbReference type="FunFam" id="3.30.70.270:FF:000001">
    <property type="entry name" value="Diguanylate cyclase domain protein"/>
    <property type="match status" value="1"/>
</dbReference>
<evidence type="ECO:0000313" key="7">
    <source>
        <dbReference type="Proteomes" id="UP000318017"/>
    </source>
</evidence>
<dbReference type="EMBL" id="CP036298">
    <property type="protein sequence ID" value="QDV23720.1"/>
    <property type="molecule type" value="Genomic_DNA"/>
</dbReference>
<dbReference type="OrthoDB" id="244535at2"/>
<dbReference type="InterPro" id="IPR029787">
    <property type="entry name" value="Nucleotide_cyclase"/>
</dbReference>
<sequence>MSNANQQGSAIARSTRWSPSAESEAPHLGGFTERLVHWSQSLRGWQVASLLVVYLPLVCWLDRLAGDELILILLYLPAVAFVAVRLSLGFSVGMSLMCCFAWLFDDIWQSEISPPGLSRLVSGVLHFLCFSFIATIISRLNVALLREHRAARTDGLTGLRNMQAFDSEGSACMRQFQNTKQPFLTVFLDCDNFKSVNDILGHATGDELLQVVASQLRENLRETDICARYGGDEFVAMLPNTTLTDGQDLIERLQTQLNRAMQQRNWPVTFSIGIAYFPKPVHDFEMSIRLADQLMYECKNVSKNGIVVKSLEEIVLEEEKNPRAIGGETASNTDVEQLVRC</sequence>
<dbReference type="Proteomes" id="UP000318017">
    <property type="component" value="Chromosome"/>
</dbReference>
<evidence type="ECO:0000259" key="5">
    <source>
        <dbReference type="PROSITE" id="PS50887"/>
    </source>
</evidence>
<dbReference type="Gene3D" id="3.30.70.270">
    <property type="match status" value="1"/>
</dbReference>
<feature type="transmembrane region" description="Helical" evidence="4">
    <location>
        <begin position="44"/>
        <end position="61"/>
    </location>
</feature>
<evidence type="ECO:0000256" key="2">
    <source>
        <dbReference type="ARBA" id="ARBA00034247"/>
    </source>
</evidence>
<feature type="region of interest" description="Disordered" evidence="3">
    <location>
        <begin position="1"/>
        <end position="25"/>
    </location>
</feature>
<dbReference type="PROSITE" id="PS50887">
    <property type="entry name" value="GGDEF"/>
    <property type="match status" value="1"/>
</dbReference>
<reference evidence="6 7" key="1">
    <citation type="submission" date="2019-02" db="EMBL/GenBank/DDBJ databases">
        <title>Deep-cultivation of Planctomycetes and their phenomic and genomic characterization uncovers novel biology.</title>
        <authorList>
            <person name="Wiegand S."/>
            <person name="Jogler M."/>
            <person name="Boedeker C."/>
            <person name="Pinto D."/>
            <person name="Vollmers J."/>
            <person name="Rivas-Marin E."/>
            <person name="Kohn T."/>
            <person name="Peeters S.H."/>
            <person name="Heuer A."/>
            <person name="Rast P."/>
            <person name="Oberbeckmann S."/>
            <person name="Bunk B."/>
            <person name="Jeske O."/>
            <person name="Meyerdierks A."/>
            <person name="Storesund J.E."/>
            <person name="Kallscheuer N."/>
            <person name="Luecker S."/>
            <person name="Lage O.M."/>
            <person name="Pohl T."/>
            <person name="Merkel B.J."/>
            <person name="Hornburger P."/>
            <person name="Mueller R.-W."/>
            <person name="Bruemmer F."/>
            <person name="Labrenz M."/>
            <person name="Spormann A.M."/>
            <person name="Op den Camp H."/>
            <person name="Overmann J."/>
            <person name="Amann R."/>
            <person name="Jetten M.S.M."/>
            <person name="Mascher T."/>
            <person name="Medema M.H."/>
            <person name="Devos D.P."/>
            <person name="Kaster A.-K."/>
            <person name="Ovreas L."/>
            <person name="Rohde M."/>
            <person name="Galperin M.Y."/>
            <person name="Jogler C."/>
        </authorList>
    </citation>
    <scope>NUCLEOTIDE SEQUENCE [LARGE SCALE GENOMIC DNA]</scope>
    <source>
        <strain evidence="6 7">Q31a</strain>
    </source>
</reference>
<dbReference type="SUPFAM" id="SSF55073">
    <property type="entry name" value="Nucleotide cyclase"/>
    <property type="match status" value="1"/>
</dbReference>
<dbReference type="NCBIfam" id="TIGR00254">
    <property type="entry name" value="GGDEF"/>
    <property type="match status" value="1"/>
</dbReference>
<evidence type="ECO:0000256" key="4">
    <source>
        <dbReference type="SAM" id="Phobius"/>
    </source>
</evidence>
<dbReference type="PANTHER" id="PTHR45138">
    <property type="entry name" value="REGULATORY COMPONENTS OF SENSORY TRANSDUCTION SYSTEM"/>
    <property type="match status" value="1"/>
</dbReference>
<dbReference type="RefSeq" id="WP_145076848.1">
    <property type="nucleotide sequence ID" value="NZ_CP036298.1"/>
</dbReference>
<protein>
    <recommendedName>
        <fullName evidence="1">diguanylate cyclase</fullName>
        <ecNumber evidence="1">2.7.7.65</ecNumber>
    </recommendedName>
</protein>
<evidence type="ECO:0000256" key="3">
    <source>
        <dbReference type="SAM" id="MobiDB-lite"/>
    </source>
</evidence>
<gene>
    <name evidence="6" type="primary">pleD_4</name>
    <name evidence="6" type="ORF">Q31a_20250</name>
</gene>
<keyword evidence="7" id="KW-1185">Reference proteome</keyword>